<dbReference type="Proteomes" id="UP000268727">
    <property type="component" value="Unassembled WGS sequence"/>
</dbReference>
<evidence type="ECO:0000313" key="7">
    <source>
        <dbReference type="Proteomes" id="UP000268727"/>
    </source>
</evidence>
<evidence type="ECO:0000256" key="2">
    <source>
        <dbReference type="ARBA" id="ARBA00023125"/>
    </source>
</evidence>
<name>A0A3N1H1Y0_9PSEU</name>
<dbReference type="Pfam" id="PF00440">
    <property type="entry name" value="TetR_N"/>
    <property type="match status" value="1"/>
</dbReference>
<evidence type="ECO:0000256" key="4">
    <source>
        <dbReference type="PROSITE-ProRule" id="PRU00335"/>
    </source>
</evidence>
<dbReference type="InterPro" id="IPR050109">
    <property type="entry name" value="HTH-type_TetR-like_transc_reg"/>
</dbReference>
<dbReference type="PANTHER" id="PTHR30055">
    <property type="entry name" value="HTH-TYPE TRANSCRIPTIONAL REGULATOR RUTR"/>
    <property type="match status" value="1"/>
</dbReference>
<dbReference type="PRINTS" id="PR00455">
    <property type="entry name" value="HTHTETR"/>
</dbReference>
<feature type="DNA-binding region" description="H-T-H motif" evidence="4">
    <location>
        <begin position="32"/>
        <end position="51"/>
    </location>
</feature>
<accession>A0A3N1H1Y0</accession>
<dbReference type="InterPro" id="IPR001647">
    <property type="entry name" value="HTH_TetR"/>
</dbReference>
<dbReference type="SUPFAM" id="SSF48498">
    <property type="entry name" value="Tetracyclin repressor-like, C-terminal domain"/>
    <property type="match status" value="1"/>
</dbReference>
<sequence length="178" mass="19332">MSRPLRADAQRNRDRLIETALAAFTDEGADATLDSIAKRAGVGIGTLYRHFPTREALVEAVYRTELAKLCDAVPDLLRTLPPHEATRAWMDRFVEYMATKQGMGDALRAVIASGGDPYAQSRDRLTEAMGTLLDAVDRPDVAPLDVIATIAGIAHTVPDVGPADGMLDLVMDGLRYRP</sequence>
<evidence type="ECO:0000313" key="6">
    <source>
        <dbReference type="EMBL" id="ROP36510.1"/>
    </source>
</evidence>
<keyword evidence="3" id="KW-0804">Transcription</keyword>
<dbReference type="PROSITE" id="PS50977">
    <property type="entry name" value="HTH_TETR_2"/>
    <property type="match status" value="1"/>
</dbReference>
<dbReference type="GO" id="GO:0000976">
    <property type="term" value="F:transcription cis-regulatory region binding"/>
    <property type="evidence" value="ECO:0007669"/>
    <property type="project" value="TreeGrafter"/>
</dbReference>
<dbReference type="RefSeq" id="WP_123742483.1">
    <property type="nucleotide sequence ID" value="NZ_RJKM01000001.1"/>
</dbReference>
<keyword evidence="2 4" id="KW-0238">DNA-binding</keyword>
<dbReference type="EMBL" id="RJKM01000001">
    <property type="protein sequence ID" value="ROP36510.1"/>
    <property type="molecule type" value="Genomic_DNA"/>
</dbReference>
<dbReference type="SUPFAM" id="SSF46689">
    <property type="entry name" value="Homeodomain-like"/>
    <property type="match status" value="1"/>
</dbReference>
<dbReference type="InterPro" id="IPR049445">
    <property type="entry name" value="TetR_SbtR-like_C"/>
</dbReference>
<evidence type="ECO:0000256" key="3">
    <source>
        <dbReference type="ARBA" id="ARBA00023163"/>
    </source>
</evidence>
<comment type="caution">
    <text evidence="6">The sequence shown here is derived from an EMBL/GenBank/DDBJ whole genome shotgun (WGS) entry which is preliminary data.</text>
</comment>
<dbReference type="PANTHER" id="PTHR30055:SF234">
    <property type="entry name" value="HTH-TYPE TRANSCRIPTIONAL REGULATOR BETI"/>
    <property type="match status" value="1"/>
</dbReference>
<gene>
    <name evidence="6" type="ORF">EDD40_1782</name>
</gene>
<dbReference type="GO" id="GO:0003700">
    <property type="term" value="F:DNA-binding transcription factor activity"/>
    <property type="evidence" value="ECO:0007669"/>
    <property type="project" value="TreeGrafter"/>
</dbReference>
<keyword evidence="7" id="KW-1185">Reference proteome</keyword>
<dbReference type="AlphaFoldDB" id="A0A3N1H1Y0"/>
<protein>
    <submittedName>
        <fullName evidence="6">TetR family transcriptional regulator</fullName>
    </submittedName>
</protein>
<dbReference type="OrthoDB" id="9795011at2"/>
<keyword evidence="1" id="KW-0805">Transcription regulation</keyword>
<dbReference type="Pfam" id="PF21597">
    <property type="entry name" value="TetR_C_43"/>
    <property type="match status" value="1"/>
</dbReference>
<organism evidence="6 7">
    <name type="scientific">Saccharothrix texasensis</name>
    <dbReference type="NCBI Taxonomy" id="103734"/>
    <lineage>
        <taxon>Bacteria</taxon>
        <taxon>Bacillati</taxon>
        <taxon>Actinomycetota</taxon>
        <taxon>Actinomycetes</taxon>
        <taxon>Pseudonocardiales</taxon>
        <taxon>Pseudonocardiaceae</taxon>
        <taxon>Saccharothrix</taxon>
    </lineage>
</organism>
<reference evidence="6 7" key="1">
    <citation type="submission" date="2018-11" db="EMBL/GenBank/DDBJ databases">
        <title>Sequencing the genomes of 1000 actinobacteria strains.</title>
        <authorList>
            <person name="Klenk H.-P."/>
        </authorList>
    </citation>
    <scope>NUCLEOTIDE SEQUENCE [LARGE SCALE GENOMIC DNA]</scope>
    <source>
        <strain evidence="6 7">DSM 44231</strain>
    </source>
</reference>
<dbReference type="Gene3D" id="1.10.357.10">
    <property type="entry name" value="Tetracycline Repressor, domain 2"/>
    <property type="match status" value="1"/>
</dbReference>
<evidence type="ECO:0000259" key="5">
    <source>
        <dbReference type="PROSITE" id="PS50977"/>
    </source>
</evidence>
<dbReference type="InterPro" id="IPR036271">
    <property type="entry name" value="Tet_transcr_reg_TetR-rel_C_sf"/>
</dbReference>
<evidence type="ECO:0000256" key="1">
    <source>
        <dbReference type="ARBA" id="ARBA00023015"/>
    </source>
</evidence>
<proteinExistence type="predicted"/>
<feature type="domain" description="HTH tetR-type" evidence="5">
    <location>
        <begin position="10"/>
        <end position="69"/>
    </location>
</feature>
<dbReference type="InterPro" id="IPR009057">
    <property type="entry name" value="Homeodomain-like_sf"/>
</dbReference>